<evidence type="ECO:0000256" key="5">
    <source>
        <dbReference type="HAMAP-Rule" id="MF_00040"/>
    </source>
</evidence>
<dbReference type="InterPro" id="IPR023584">
    <property type="entry name" value="Ribosome_recyc_fac_dom"/>
</dbReference>
<dbReference type="FunFam" id="1.10.132.20:FF:000001">
    <property type="entry name" value="Ribosome-recycling factor"/>
    <property type="match status" value="1"/>
</dbReference>
<organism evidence="7 8">
    <name type="scientific">candidate division WS5 bacterium</name>
    <dbReference type="NCBI Taxonomy" id="2093353"/>
    <lineage>
        <taxon>Bacteria</taxon>
        <taxon>candidate division WS5</taxon>
    </lineage>
</organism>
<dbReference type="Gene3D" id="1.10.132.20">
    <property type="entry name" value="Ribosome-recycling factor"/>
    <property type="match status" value="1"/>
</dbReference>
<sequence length="185" mass="21278">MQKEAHKKIVERMEKTVDVLKKDLAGIRTGRASLAIFDGIMVDYFGTPTPLNHVATLSVPESRLITIQPWDPKIIPNIEKAIQKSDLGLNPNNDGKIIRLAIPQLTEERRKEIVKHVHKRGEEAKISLRNIRRDGNEEMKKMEKDKHISEDETKRAIDEIQKLTDAYIKKVDETISHKEVELMEV</sequence>
<dbReference type="Proteomes" id="UP000285655">
    <property type="component" value="Unassembled WGS sequence"/>
</dbReference>
<reference evidence="7 8" key="1">
    <citation type="journal article" date="2017" name="ISME J.">
        <title>Energy and carbon metabolisms in a deep terrestrial subsurface fluid microbial community.</title>
        <authorList>
            <person name="Momper L."/>
            <person name="Jungbluth S.P."/>
            <person name="Lee M.D."/>
            <person name="Amend J.P."/>
        </authorList>
    </citation>
    <scope>NUCLEOTIDE SEQUENCE [LARGE SCALE GENOMIC DNA]</scope>
    <source>
        <strain evidence="7">SURF_29</strain>
    </source>
</reference>
<dbReference type="GO" id="GO:0005737">
    <property type="term" value="C:cytoplasm"/>
    <property type="evidence" value="ECO:0007669"/>
    <property type="project" value="UniProtKB-SubCell"/>
</dbReference>
<comment type="similarity">
    <text evidence="2 5">Belongs to the RRF family.</text>
</comment>
<evidence type="ECO:0000256" key="1">
    <source>
        <dbReference type="ARBA" id="ARBA00004496"/>
    </source>
</evidence>
<dbReference type="PANTHER" id="PTHR20982">
    <property type="entry name" value="RIBOSOME RECYCLING FACTOR"/>
    <property type="match status" value="1"/>
</dbReference>
<comment type="function">
    <text evidence="5">Responsible for the release of ribosomes from messenger RNA at the termination of protein biosynthesis. May increase the efficiency of translation by recycling ribosomes from one round of translation to another.</text>
</comment>
<evidence type="ECO:0000256" key="4">
    <source>
        <dbReference type="ARBA" id="ARBA00022917"/>
    </source>
</evidence>
<dbReference type="PANTHER" id="PTHR20982:SF3">
    <property type="entry name" value="MITOCHONDRIAL RIBOSOME RECYCLING FACTOR PSEUDO 1"/>
    <property type="match status" value="1"/>
</dbReference>
<dbReference type="GO" id="GO:0043023">
    <property type="term" value="F:ribosomal large subunit binding"/>
    <property type="evidence" value="ECO:0007669"/>
    <property type="project" value="TreeGrafter"/>
</dbReference>
<keyword evidence="3 5" id="KW-0963">Cytoplasm</keyword>
<dbReference type="EMBL" id="QZJW01000031">
    <property type="protein sequence ID" value="RJO61050.1"/>
    <property type="molecule type" value="Genomic_DNA"/>
</dbReference>
<evidence type="ECO:0000313" key="7">
    <source>
        <dbReference type="EMBL" id="RJO61050.1"/>
    </source>
</evidence>
<evidence type="ECO:0000313" key="8">
    <source>
        <dbReference type="Proteomes" id="UP000285655"/>
    </source>
</evidence>
<comment type="subcellular location">
    <subcellularLocation>
        <location evidence="1 5">Cytoplasm</location>
    </subcellularLocation>
</comment>
<dbReference type="NCBIfam" id="TIGR00496">
    <property type="entry name" value="frr"/>
    <property type="match status" value="1"/>
</dbReference>
<accession>A0A419DDC6</accession>
<evidence type="ECO:0000256" key="3">
    <source>
        <dbReference type="ARBA" id="ARBA00022490"/>
    </source>
</evidence>
<dbReference type="HAMAP" id="MF_00040">
    <property type="entry name" value="RRF"/>
    <property type="match status" value="1"/>
</dbReference>
<dbReference type="GO" id="GO:0006415">
    <property type="term" value="P:translational termination"/>
    <property type="evidence" value="ECO:0007669"/>
    <property type="project" value="UniProtKB-UniRule"/>
</dbReference>
<comment type="caution">
    <text evidence="7">The sequence shown here is derived from an EMBL/GenBank/DDBJ whole genome shotgun (WGS) entry which is preliminary data.</text>
</comment>
<dbReference type="Pfam" id="PF01765">
    <property type="entry name" value="RRF"/>
    <property type="match status" value="1"/>
</dbReference>
<protein>
    <recommendedName>
        <fullName evidence="5">Ribosome-recycling factor</fullName>
        <shortName evidence="5">RRF</shortName>
    </recommendedName>
    <alternativeName>
        <fullName evidence="5">Ribosome-releasing factor</fullName>
    </alternativeName>
</protein>
<proteinExistence type="inferred from homology"/>
<dbReference type="InterPro" id="IPR002661">
    <property type="entry name" value="Ribosome_recyc_fac"/>
</dbReference>
<dbReference type="Gene3D" id="3.30.1360.40">
    <property type="match status" value="1"/>
</dbReference>
<gene>
    <name evidence="5" type="primary">frr</name>
    <name evidence="7" type="ORF">C4544_03745</name>
</gene>
<evidence type="ECO:0000259" key="6">
    <source>
        <dbReference type="Pfam" id="PF01765"/>
    </source>
</evidence>
<evidence type="ECO:0000256" key="2">
    <source>
        <dbReference type="ARBA" id="ARBA00005912"/>
    </source>
</evidence>
<dbReference type="InterPro" id="IPR036191">
    <property type="entry name" value="RRF_sf"/>
</dbReference>
<dbReference type="CDD" id="cd00520">
    <property type="entry name" value="RRF"/>
    <property type="match status" value="1"/>
</dbReference>
<dbReference type="AlphaFoldDB" id="A0A419DDC6"/>
<dbReference type="FunFam" id="3.30.1360.40:FF:000001">
    <property type="entry name" value="Ribosome-recycling factor"/>
    <property type="match status" value="1"/>
</dbReference>
<name>A0A419DDC6_9BACT</name>
<keyword evidence="4 5" id="KW-0648">Protein biosynthesis</keyword>
<dbReference type="SUPFAM" id="SSF55194">
    <property type="entry name" value="Ribosome recycling factor, RRF"/>
    <property type="match status" value="1"/>
</dbReference>
<feature type="domain" description="Ribosome recycling factor" evidence="6">
    <location>
        <begin position="20"/>
        <end position="183"/>
    </location>
</feature>